<dbReference type="GO" id="GO:0005524">
    <property type="term" value="F:ATP binding"/>
    <property type="evidence" value="ECO:0007669"/>
    <property type="project" value="InterPro"/>
</dbReference>
<dbReference type="SUPFAM" id="SSF56112">
    <property type="entry name" value="Protein kinase-like (PK-like)"/>
    <property type="match status" value="1"/>
</dbReference>
<dbReference type="SMART" id="SM00220">
    <property type="entry name" value="S_TKc"/>
    <property type="match status" value="1"/>
</dbReference>
<name>A0A8T0RWY5_PANVG</name>
<dbReference type="InterPro" id="IPR008271">
    <property type="entry name" value="Ser/Thr_kinase_AS"/>
</dbReference>
<reference evidence="3 4" key="1">
    <citation type="submission" date="2020-05" db="EMBL/GenBank/DDBJ databases">
        <title>WGS assembly of Panicum virgatum.</title>
        <authorList>
            <person name="Lovell J.T."/>
            <person name="Jenkins J."/>
            <person name="Shu S."/>
            <person name="Juenger T.E."/>
            <person name="Schmutz J."/>
        </authorList>
    </citation>
    <scope>NUCLEOTIDE SEQUENCE [LARGE SCALE GENOMIC DNA]</scope>
    <source>
        <strain evidence="4">cv. AP13</strain>
    </source>
</reference>
<proteinExistence type="predicted"/>
<dbReference type="GO" id="GO:0004672">
    <property type="term" value="F:protein kinase activity"/>
    <property type="evidence" value="ECO:0007669"/>
    <property type="project" value="InterPro"/>
</dbReference>
<dbReference type="FunFam" id="1.10.510.10:FF:000870">
    <property type="entry name" value="OSJNBa0016N04.16-like protein"/>
    <property type="match status" value="1"/>
</dbReference>
<dbReference type="Gene3D" id="1.10.510.10">
    <property type="entry name" value="Transferase(Phosphotransferase) domain 1"/>
    <property type="match status" value="1"/>
</dbReference>
<dbReference type="EMBL" id="CM029046">
    <property type="protein sequence ID" value="KAG2589585.1"/>
    <property type="molecule type" value="Genomic_DNA"/>
</dbReference>
<dbReference type="PANTHER" id="PTHR45707:SF70">
    <property type="entry name" value="PROTEIN KINASE DOMAIN-CONTAINING PROTEIN"/>
    <property type="match status" value="1"/>
</dbReference>
<comment type="caution">
    <text evidence="3">The sequence shown here is derived from an EMBL/GenBank/DDBJ whole genome shotgun (WGS) entry which is preliminary data.</text>
</comment>
<feature type="domain" description="Protein kinase" evidence="2">
    <location>
        <begin position="1"/>
        <end position="237"/>
    </location>
</feature>
<dbReference type="PROSITE" id="PS50011">
    <property type="entry name" value="PROTEIN_KINASE_DOM"/>
    <property type="match status" value="1"/>
</dbReference>
<evidence type="ECO:0000256" key="1">
    <source>
        <dbReference type="SAM" id="MobiDB-lite"/>
    </source>
</evidence>
<feature type="compositionally biased region" description="Basic and acidic residues" evidence="1">
    <location>
        <begin position="273"/>
        <end position="291"/>
    </location>
</feature>
<dbReference type="InterPro" id="IPR011009">
    <property type="entry name" value="Kinase-like_dom_sf"/>
</dbReference>
<feature type="region of interest" description="Disordered" evidence="1">
    <location>
        <begin position="271"/>
        <end position="291"/>
    </location>
</feature>
<evidence type="ECO:0000313" key="4">
    <source>
        <dbReference type="Proteomes" id="UP000823388"/>
    </source>
</evidence>
<gene>
    <name evidence="3" type="ORF">PVAP13_5NG372100</name>
</gene>
<evidence type="ECO:0000259" key="2">
    <source>
        <dbReference type="PROSITE" id="PS50011"/>
    </source>
</evidence>
<feature type="region of interest" description="Disordered" evidence="1">
    <location>
        <begin position="340"/>
        <end position="387"/>
    </location>
</feature>
<sequence length="404" mass="46202">MAVKHKNIVRFLGYCYVEEMEYIDFQGRKVMAAAPQRFLCFECLPKGSFYPYITDARRGLEWKTRYRIIKGICEGLHYLHSEQIVHLDLKPANILLDDHMEPKIADFGLSRCFEEKQSKIITLKACGTPGYMAPECFTGVITFKLDIYSLGVIILEMLTGEKPEVEKGQKGHPEVKDVLESWKSRYKMSQGDNWLEHAVRVCTEIAIKCIDPNPEKRPEIHHIIETLVKTESTYGFIEDVTPISLNPREPEAEEKPQKSLNVKQQALLQTERQATEAAKREHAESERRNEELTKIEQLQETVQRLVEKMTNKESENHVLRQQALAISPAAKSLAAYPKSPFQLKTPENGNSLNGEVKSSPELEAEEKPQKSLDEKQQENQDLLTTSELLKKGIPGRLRRDLLGS</sequence>
<feature type="compositionally biased region" description="Basic and acidic residues" evidence="1">
    <location>
        <begin position="365"/>
        <end position="378"/>
    </location>
</feature>
<dbReference type="Proteomes" id="UP000823388">
    <property type="component" value="Chromosome 5N"/>
</dbReference>
<organism evidence="3 4">
    <name type="scientific">Panicum virgatum</name>
    <name type="common">Blackwell switchgrass</name>
    <dbReference type="NCBI Taxonomy" id="38727"/>
    <lineage>
        <taxon>Eukaryota</taxon>
        <taxon>Viridiplantae</taxon>
        <taxon>Streptophyta</taxon>
        <taxon>Embryophyta</taxon>
        <taxon>Tracheophyta</taxon>
        <taxon>Spermatophyta</taxon>
        <taxon>Magnoliopsida</taxon>
        <taxon>Liliopsida</taxon>
        <taxon>Poales</taxon>
        <taxon>Poaceae</taxon>
        <taxon>PACMAD clade</taxon>
        <taxon>Panicoideae</taxon>
        <taxon>Panicodae</taxon>
        <taxon>Paniceae</taxon>
        <taxon>Panicinae</taxon>
        <taxon>Panicum</taxon>
        <taxon>Panicum sect. Hiantes</taxon>
    </lineage>
</organism>
<accession>A0A8T0RWY5</accession>
<evidence type="ECO:0000313" key="3">
    <source>
        <dbReference type="EMBL" id="KAG2589585.1"/>
    </source>
</evidence>
<dbReference type="Pfam" id="PF00069">
    <property type="entry name" value="Pkinase"/>
    <property type="match status" value="1"/>
</dbReference>
<protein>
    <recommendedName>
        <fullName evidence="2">Protein kinase domain-containing protein</fullName>
    </recommendedName>
</protein>
<dbReference type="PROSITE" id="PS00108">
    <property type="entry name" value="PROTEIN_KINASE_ST"/>
    <property type="match status" value="1"/>
</dbReference>
<dbReference type="PANTHER" id="PTHR45707">
    <property type="entry name" value="C2 CALCIUM/LIPID-BINDING PLANT PHOSPHORIBOSYLTRANSFERASE FAMILY PROTEIN"/>
    <property type="match status" value="1"/>
</dbReference>
<keyword evidence="4" id="KW-1185">Reference proteome</keyword>
<dbReference type="AlphaFoldDB" id="A0A8T0RWY5"/>
<dbReference type="InterPro" id="IPR000719">
    <property type="entry name" value="Prot_kinase_dom"/>
</dbReference>